<comment type="subcellular location">
    <subcellularLocation>
        <location evidence="1">Secreted</location>
    </subcellularLocation>
</comment>
<evidence type="ECO:0000313" key="5">
    <source>
        <dbReference type="EMBL" id="AAN46117.1"/>
    </source>
</evidence>
<dbReference type="GO" id="GO:0005576">
    <property type="term" value="C:extracellular region"/>
    <property type="evidence" value="ECO:0007669"/>
    <property type="project" value="UniProtKB-SubCell"/>
</dbReference>
<protein>
    <recommendedName>
        <fullName evidence="4">Single domain-containing protein</fullName>
    </recommendedName>
</protein>
<feature type="chain" id="PRO_5004311467" description="Single domain-containing protein" evidence="3">
    <location>
        <begin position="21"/>
        <end position="139"/>
    </location>
</feature>
<proteinExistence type="evidence at transcript level"/>
<dbReference type="SMART" id="SM01318">
    <property type="entry name" value="SVWC"/>
    <property type="match status" value="1"/>
</dbReference>
<sequence length="139" mass="15435">MRFPVVLVFVFFVIVSLSFASETKNDDGIKVYKRLIPADVLRDFPGVCFASTKCAMFEPGKQWDLKPFCGRSTCVTPEDGSSRLLELVEDCGPLPIANDKCKLDTEKTNKTADFPYCCPQFACQDGAKLEYPEVKTSSA</sequence>
<keyword evidence="3" id="KW-0732">Signal</keyword>
<evidence type="ECO:0000256" key="3">
    <source>
        <dbReference type="SAM" id="SignalP"/>
    </source>
</evidence>
<accession>Q8ISA2</accession>
<evidence type="ECO:0000256" key="2">
    <source>
        <dbReference type="ARBA" id="ARBA00022525"/>
    </source>
</evidence>
<name>Q8ISA2_9DIPT</name>
<feature type="domain" description="Single" evidence="4">
    <location>
        <begin position="48"/>
        <end position="123"/>
    </location>
</feature>
<evidence type="ECO:0000259" key="4">
    <source>
        <dbReference type="SMART" id="SM01318"/>
    </source>
</evidence>
<dbReference type="Pfam" id="PF15430">
    <property type="entry name" value="SVWC"/>
    <property type="match status" value="1"/>
</dbReference>
<evidence type="ECO:0000256" key="1">
    <source>
        <dbReference type="ARBA" id="ARBA00004613"/>
    </source>
</evidence>
<organism evidence="5">
    <name type="scientific">Culicoides sp. LJH-2002</name>
    <dbReference type="NCBI Taxonomy" id="210014"/>
    <lineage>
        <taxon>Eukaryota</taxon>
        <taxon>Metazoa</taxon>
        <taxon>Ecdysozoa</taxon>
        <taxon>Arthropoda</taxon>
        <taxon>Hexapoda</taxon>
        <taxon>Insecta</taxon>
        <taxon>Pterygota</taxon>
        <taxon>Neoptera</taxon>
        <taxon>Endopterygota</taxon>
        <taxon>Diptera</taxon>
        <taxon>Nematocera</taxon>
        <taxon>Chironomoidea</taxon>
        <taxon>Ceratopogonidae</taxon>
        <taxon>Ceratopogoninae</taxon>
        <taxon>Culicoides</taxon>
    </lineage>
</organism>
<dbReference type="InterPro" id="IPR029277">
    <property type="entry name" value="SVWC_dom"/>
</dbReference>
<keyword evidence="2" id="KW-0964">Secreted</keyword>
<feature type="signal peptide" evidence="3">
    <location>
        <begin position="1"/>
        <end position="20"/>
    </location>
</feature>
<dbReference type="EMBL" id="AY140905">
    <property type="protein sequence ID" value="AAN46117.1"/>
    <property type="molecule type" value="mRNA"/>
</dbReference>
<reference evidence="5" key="1">
    <citation type="submission" date="2002-08" db="EMBL/GenBank/DDBJ databases">
        <title>The construction and evaluation of a Culicoides (Diptera: Ceratopognidae) cDNA expression library.</title>
        <authorList>
            <person name="Harwood L.J."/>
            <person name="Wilson A.D."/>
            <person name="Marti E."/>
            <person name="Day M.J."/>
        </authorList>
    </citation>
    <scope>NUCLEOTIDE SEQUENCE</scope>
</reference>
<dbReference type="AlphaFoldDB" id="Q8ISA2"/>